<dbReference type="GO" id="GO:0006487">
    <property type="term" value="P:protein N-linked glycosylation"/>
    <property type="evidence" value="ECO:0007669"/>
    <property type="project" value="TreeGrafter"/>
</dbReference>
<dbReference type="UniPathway" id="UPA00378"/>
<keyword evidence="9 13" id="KW-1133">Transmembrane helix</keyword>
<dbReference type="InterPro" id="IPR008814">
    <property type="entry name" value="Swp1"/>
</dbReference>
<name>A0A077Z238_TRITR</name>
<evidence type="ECO:0000256" key="3">
    <source>
        <dbReference type="ARBA" id="ARBA00004922"/>
    </source>
</evidence>
<evidence type="ECO:0000313" key="17">
    <source>
        <dbReference type="Proteomes" id="UP000030665"/>
    </source>
</evidence>
<dbReference type="Proteomes" id="UP000030665">
    <property type="component" value="Unassembled WGS sequence"/>
</dbReference>
<evidence type="ECO:0000259" key="14">
    <source>
        <dbReference type="Pfam" id="PF23860"/>
    </source>
</evidence>
<comment type="similarity">
    <text evidence="4">Belongs to the SWP1 family.</text>
</comment>
<dbReference type="InterPro" id="IPR055374">
    <property type="entry name" value="Ribophorin_II_3rd"/>
</dbReference>
<evidence type="ECO:0000256" key="8">
    <source>
        <dbReference type="ARBA" id="ARBA00022824"/>
    </source>
</evidence>
<evidence type="ECO:0000313" key="16">
    <source>
        <dbReference type="EMBL" id="CDW52650.1"/>
    </source>
</evidence>
<dbReference type="PANTHER" id="PTHR12640">
    <property type="entry name" value="RIBOPHORIN II"/>
    <property type="match status" value="1"/>
</dbReference>
<keyword evidence="6 13" id="KW-0812">Transmembrane</keyword>
<dbReference type="InterPro" id="IPR056790">
    <property type="entry name" value="Ribophorin_II_C"/>
</dbReference>
<dbReference type="PANTHER" id="PTHR12640:SF0">
    <property type="entry name" value="DOLICHYL-DIPHOSPHOOLIGOSACCHARIDE--PROTEIN GLYCOSYLTRANSFERASE SUBUNIT 2"/>
    <property type="match status" value="1"/>
</dbReference>
<organism evidence="16 17">
    <name type="scientific">Trichuris trichiura</name>
    <name type="common">Whipworm</name>
    <name type="synonym">Trichocephalus trichiurus</name>
    <dbReference type="NCBI Taxonomy" id="36087"/>
    <lineage>
        <taxon>Eukaryota</taxon>
        <taxon>Metazoa</taxon>
        <taxon>Ecdysozoa</taxon>
        <taxon>Nematoda</taxon>
        <taxon>Enoplea</taxon>
        <taxon>Dorylaimia</taxon>
        <taxon>Trichinellida</taxon>
        <taxon>Trichuridae</taxon>
        <taxon>Trichuris</taxon>
    </lineage>
</organism>
<dbReference type="GO" id="GO:0008250">
    <property type="term" value="C:oligosaccharyltransferase complex"/>
    <property type="evidence" value="ECO:0007669"/>
    <property type="project" value="InterPro"/>
</dbReference>
<keyword evidence="17" id="KW-1185">Reference proteome</keyword>
<keyword evidence="7" id="KW-0732">Signal</keyword>
<evidence type="ECO:0000256" key="12">
    <source>
        <dbReference type="ARBA" id="ARBA00032139"/>
    </source>
</evidence>
<proteinExistence type="inferred from homology"/>
<dbReference type="AlphaFoldDB" id="A0A077Z238"/>
<keyword evidence="10 13" id="KW-0472">Membrane</keyword>
<evidence type="ECO:0000256" key="13">
    <source>
        <dbReference type="SAM" id="Phobius"/>
    </source>
</evidence>
<evidence type="ECO:0000259" key="15">
    <source>
        <dbReference type="Pfam" id="PF25147"/>
    </source>
</evidence>
<comment type="pathway">
    <text evidence="3">Protein modification; protein glycosylation.</text>
</comment>
<sequence>MSDIIIKYDNKVVPLSVDNHQRLLGRFTVKGKSSQRPIKVQQAFVQLVERDGDRELTFIATMGKDLGKEFDHQSGTFEIKLIVGDSVSSNAILQTATLSLTLPEVYRPFKSPLDVIVYEKKPEIVHMFRQAEKRPPKLVSATFTLLVFLPILFLPILWMRIGSNLSGYRFSLCGVIFHITIFGLYVLFWLRLNMFETLKYLSIIGSVAFLSGHRVLRYIAERSK</sequence>
<feature type="transmembrane region" description="Helical" evidence="13">
    <location>
        <begin position="138"/>
        <end position="158"/>
    </location>
</feature>
<evidence type="ECO:0000256" key="7">
    <source>
        <dbReference type="ARBA" id="ARBA00022729"/>
    </source>
</evidence>
<evidence type="ECO:0000256" key="2">
    <source>
        <dbReference type="ARBA" id="ARBA00004477"/>
    </source>
</evidence>
<feature type="transmembrane region" description="Helical" evidence="13">
    <location>
        <begin position="170"/>
        <end position="192"/>
    </location>
</feature>
<feature type="domain" description="Ribophorin II C-terminal" evidence="15">
    <location>
        <begin position="128"/>
        <end position="222"/>
    </location>
</feature>
<comment type="subcellular location">
    <subcellularLocation>
        <location evidence="2">Endoplasmic reticulum membrane</location>
        <topology evidence="2">Multi-pass membrane protein</topology>
    </subcellularLocation>
</comment>
<evidence type="ECO:0000256" key="5">
    <source>
        <dbReference type="ARBA" id="ARBA00017612"/>
    </source>
</evidence>
<evidence type="ECO:0000256" key="11">
    <source>
        <dbReference type="ARBA" id="ARBA00030078"/>
    </source>
</evidence>
<evidence type="ECO:0000256" key="9">
    <source>
        <dbReference type="ARBA" id="ARBA00022989"/>
    </source>
</evidence>
<dbReference type="EMBL" id="HG805828">
    <property type="protein sequence ID" value="CDW52650.1"/>
    <property type="molecule type" value="Genomic_DNA"/>
</dbReference>
<protein>
    <recommendedName>
        <fullName evidence="5">Dolichyl-diphosphooligosaccharide--protein glycosyltransferase subunit 2</fullName>
    </recommendedName>
    <alternativeName>
        <fullName evidence="12">Ribophorin II</fullName>
    </alternativeName>
    <alternativeName>
        <fullName evidence="11">Ribophorin-2</fullName>
    </alternativeName>
</protein>
<dbReference type="Pfam" id="PF25147">
    <property type="entry name" value="Ribophorin_II_C"/>
    <property type="match status" value="1"/>
</dbReference>
<dbReference type="STRING" id="36087.A0A077Z238"/>
<reference evidence="16" key="1">
    <citation type="submission" date="2014-01" db="EMBL/GenBank/DDBJ databases">
        <authorList>
            <person name="Aslett M."/>
        </authorList>
    </citation>
    <scope>NUCLEOTIDE SEQUENCE</scope>
</reference>
<accession>A0A077Z238</accession>
<dbReference type="OrthoDB" id="432292at2759"/>
<dbReference type="Pfam" id="PF23860">
    <property type="entry name" value="Ribophorin_II_3rd"/>
    <property type="match status" value="1"/>
</dbReference>
<evidence type="ECO:0000256" key="1">
    <source>
        <dbReference type="ARBA" id="ARBA00002791"/>
    </source>
</evidence>
<reference evidence="16" key="2">
    <citation type="submission" date="2014-03" db="EMBL/GenBank/DDBJ databases">
        <title>The whipworm genome and dual-species transcriptomics of an intimate host-pathogen interaction.</title>
        <authorList>
            <person name="Foth B.J."/>
            <person name="Tsai I.J."/>
            <person name="Reid A.J."/>
            <person name="Bancroft A.J."/>
            <person name="Nichol S."/>
            <person name="Tracey A."/>
            <person name="Holroyd N."/>
            <person name="Cotton J.A."/>
            <person name="Stanley E.J."/>
            <person name="Zarowiecki M."/>
            <person name="Liu J.Z."/>
            <person name="Huckvale T."/>
            <person name="Cooper P.J."/>
            <person name="Grencis R.K."/>
            <person name="Berriman M."/>
        </authorList>
    </citation>
    <scope>NUCLEOTIDE SEQUENCE [LARGE SCALE GENOMIC DNA]</scope>
</reference>
<comment type="function">
    <text evidence="1">Subunit of the oligosaccharyl transferase (OST) complex that catalyzes the initial transfer of a defined glycan (Glc(3)Man(9)GlcNAc(2) in eukaryotes) from the lipid carrier dolichol-pyrophosphate to an asparagine residue within an Asn-X-Ser/Thr consensus motif in nascent polypeptide chains, the first step in protein N-glycosylation. N-glycosylation occurs cotranslationally and the complex associates with the Sec61 complex at the channel-forming translocon complex that mediates protein translocation across the endoplasmic reticulum (ER). All subunits are required for a maximal enzyme activity.</text>
</comment>
<evidence type="ECO:0000256" key="4">
    <source>
        <dbReference type="ARBA" id="ARBA00009038"/>
    </source>
</evidence>
<gene>
    <name evidence="16" type="ORF">TTRE_0000091201</name>
</gene>
<evidence type="ECO:0000256" key="6">
    <source>
        <dbReference type="ARBA" id="ARBA00022692"/>
    </source>
</evidence>
<keyword evidence="8" id="KW-0256">Endoplasmic reticulum</keyword>
<evidence type="ECO:0000256" key="10">
    <source>
        <dbReference type="ARBA" id="ARBA00023136"/>
    </source>
</evidence>
<feature type="domain" description="Ribophorin II third" evidence="14">
    <location>
        <begin position="13"/>
        <end position="94"/>
    </location>
</feature>